<proteinExistence type="predicted"/>
<dbReference type="Proteomes" id="UP000738325">
    <property type="component" value="Unassembled WGS sequence"/>
</dbReference>
<organism evidence="1 2">
    <name type="scientific">Dissophora globulifera</name>
    <dbReference type="NCBI Taxonomy" id="979702"/>
    <lineage>
        <taxon>Eukaryota</taxon>
        <taxon>Fungi</taxon>
        <taxon>Fungi incertae sedis</taxon>
        <taxon>Mucoromycota</taxon>
        <taxon>Mortierellomycotina</taxon>
        <taxon>Mortierellomycetes</taxon>
        <taxon>Mortierellales</taxon>
        <taxon>Mortierellaceae</taxon>
        <taxon>Dissophora</taxon>
    </lineage>
</organism>
<dbReference type="OrthoDB" id="2445244at2759"/>
<evidence type="ECO:0000313" key="2">
    <source>
        <dbReference type="Proteomes" id="UP000738325"/>
    </source>
</evidence>
<dbReference type="AlphaFoldDB" id="A0A9P6QTW1"/>
<reference evidence="1" key="1">
    <citation type="journal article" date="2020" name="Fungal Divers.">
        <title>Resolving the Mortierellaceae phylogeny through synthesis of multi-gene phylogenetics and phylogenomics.</title>
        <authorList>
            <person name="Vandepol N."/>
            <person name="Liber J."/>
            <person name="Desiro A."/>
            <person name="Na H."/>
            <person name="Kennedy M."/>
            <person name="Barry K."/>
            <person name="Grigoriev I.V."/>
            <person name="Miller A.N."/>
            <person name="O'Donnell K."/>
            <person name="Stajich J.E."/>
            <person name="Bonito G."/>
        </authorList>
    </citation>
    <scope>NUCLEOTIDE SEQUENCE</scope>
    <source>
        <strain evidence="1">REB-010B</strain>
    </source>
</reference>
<dbReference type="EMBL" id="JAAAIP010002276">
    <property type="protein sequence ID" value="KAG0300881.1"/>
    <property type="molecule type" value="Genomic_DNA"/>
</dbReference>
<evidence type="ECO:0000313" key="1">
    <source>
        <dbReference type="EMBL" id="KAG0300881.1"/>
    </source>
</evidence>
<keyword evidence="2" id="KW-1185">Reference proteome</keyword>
<accession>A0A9P6QTW1</accession>
<feature type="non-terminal residue" evidence="1">
    <location>
        <position position="213"/>
    </location>
</feature>
<name>A0A9P6QTW1_9FUNG</name>
<protein>
    <submittedName>
        <fullName evidence="1">Uncharacterized protein</fullName>
    </submittedName>
</protein>
<comment type="caution">
    <text evidence="1">The sequence shown here is derived from an EMBL/GenBank/DDBJ whole genome shotgun (WGS) entry which is preliminary data.</text>
</comment>
<sequence>MPAFRNYSRHRKTPRENILEELTRLELQLFLDPSEGDSFEVTPLFLKVLITKHFFLTNRYLNPREPVFKSSIFRDEVLSMDNGMVFQEALRLSPEQFNYVVKLIQDHPIFQQTGKKPQKEVTIQLKVALHRLAHDGSLSSFKAIARVMGITTGSVVKYTHRVIEALCSLITKFVSWPDAEAKAKIKAHYARTGSAGFGDVLGSIDGTLIPLYR</sequence>
<gene>
    <name evidence="1" type="ORF">BGZ99_003613</name>
</gene>